<feature type="compositionally biased region" description="Basic residues" evidence="1">
    <location>
        <begin position="139"/>
        <end position="151"/>
    </location>
</feature>
<keyword evidence="2" id="KW-0812">Transmembrane</keyword>
<evidence type="ECO:0000256" key="1">
    <source>
        <dbReference type="SAM" id="MobiDB-lite"/>
    </source>
</evidence>
<proteinExistence type="predicted"/>
<dbReference type="EMBL" id="CCKQ01017038">
    <property type="protein sequence ID" value="CDW88920.1"/>
    <property type="molecule type" value="Genomic_DNA"/>
</dbReference>
<reference evidence="3 4" key="1">
    <citation type="submission" date="2014-06" db="EMBL/GenBank/DDBJ databases">
        <authorList>
            <person name="Swart Estienne"/>
        </authorList>
    </citation>
    <scope>NUCLEOTIDE SEQUENCE [LARGE SCALE GENOMIC DNA]</scope>
    <source>
        <strain evidence="3 4">130c</strain>
    </source>
</reference>
<evidence type="ECO:0000256" key="2">
    <source>
        <dbReference type="SAM" id="Phobius"/>
    </source>
</evidence>
<keyword evidence="2" id="KW-0472">Membrane</keyword>
<evidence type="ECO:0000313" key="4">
    <source>
        <dbReference type="Proteomes" id="UP000039865"/>
    </source>
</evidence>
<dbReference type="AlphaFoldDB" id="A0A078B334"/>
<name>A0A078B334_STYLE</name>
<evidence type="ECO:0008006" key="5">
    <source>
        <dbReference type="Google" id="ProtNLM"/>
    </source>
</evidence>
<keyword evidence="4" id="KW-1185">Reference proteome</keyword>
<accession>A0A078B334</accession>
<dbReference type="InParanoid" id="A0A078B334"/>
<gene>
    <name evidence="3" type="primary">Contig15214.g16208</name>
    <name evidence="3" type="ORF">STYLEM_18045</name>
</gene>
<feature type="region of interest" description="Disordered" evidence="1">
    <location>
        <begin position="131"/>
        <end position="151"/>
    </location>
</feature>
<sequence>MDLLQLFKEQYIRDNTTSPRMILDVCNSCQHCCINGQCLPEHECQVKYTILIAVCVVIASLLLFYFYRRRNQQMMEMNGNKSIDEEQYNEEYKIIVNEYESLPNEFGIVKNKKSIKKQNSFNHQLDFTDGESNMSQKLSNKKKMRQRKSNKKLSIDMGLGANSIKENLLNKPTNFME</sequence>
<organism evidence="3 4">
    <name type="scientific">Stylonychia lemnae</name>
    <name type="common">Ciliate</name>
    <dbReference type="NCBI Taxonomy" id="5949"/>
    <lineage>
        <taxon>Eukaryota</taxon>
        <taxon>Sar</taxon>
        <taxon>Alveolata</taxon>
        <taxon>Ciliophora</taxon>
        <taxon>Intramacronucleata</taxon>
        <taxon>Spirotrichea</taxon>
        <taxon>Stichotrichia</taxon>
        <taxon>Sporadotrichida</taxon>
        <taxon>Oxytrichidae</taxon>
        <taxon>Stylonychinae</taxon>
        <taxon>Stylonychia</taxon>
    </lineage>
</organism>
<feature type="transmembrane region" description="Helical" evidence="2">
    <location>
        <begin position="48"/>
        <end position="67"/>
    </location>
</feature>
<protein>
    <recommendedName>
        <fullName evidence="5">Transmembrane protein</fullName>
    </recommendedName>
</protein>
<dbReference type="Proteomes" id="UP000039865">
    <property type="component" value="Unassembled WGS sequence"/>
</dbReference>
<keyword evidence="2" id="KW-1133">Transmembrane helix</keyword>
<evidence type="ECO:0000313" key="3">
    <source>
        <dbReference type="EMBL" id="CDW88920.1"/>
    </source>
</evidence>